<dbReference type="AlphaFoldDB" id="A0A8D9H6A5"/>
<dbReference type="EMBL" id="LS974618">
    <property type="protein sequence ID" value="CAG7893778.1"/>
    <property type="molecule type" value="Genomic_DNA"/>
</dbReference>
<accession>A0A8D9H6A5</accession>
<reference evidence="3 4" key="1">
    <citation type="submission" date="2021-07" db="EMBL/GenBank/DDBJ databases">
        <authorList>
            <consortium name="Genoscope - CEA"/>
            <person name="William W."/>
        </authorList>
    </citation>
    <scope>NUCLEOTIDE SEQUENCE [LARGE SCALE GENOMIC DNA]</scope>
</reference>
<feature type="non-terminal residue" evidence="3">
    <location>
        <position position="109"/>
    </location>
</feature>
<proteinExistence type="predicted"/>
<dbReference type="Gramene" id="A02p27300.2_BraZ1">
    <property type="protein sequence ID" value="A02p27300.2_BraZ1.CDS.1"/>
    <property type="gene ID" value="A02g27300.2_BraZ1"/>
</dbReference>
<evidence type="ECO:0000313" key="4">
    <source>
        <dbReference type="Proteomes" id="UP000694005"/>
    </source>
</evidence>
<feature type="compositionally biased region" description="Basic and acidic residues" evidence="1">
    <location>
        <begin position="100"/>
        <end position="109"/>
    </location>
</feature>
<dbReference type="Proteomes" id="UP000694005">
    <property type="component" value="Chromosome A02"/>
</dbReference>
<evidence type="ECO:0000256" key="1">
    <source>
        <dbReference type="SAM" id="MobiDB-lite"/>
    </source>
</evidence>
<feature type="signal peptide" evidence="2">
    <location>
        <begin position="1"/>
        <end position="18"/>
    </location>
</feature>
<keyword evidence="2" id="KW-0732">Signal</keyword>
<organism evidence="3 4">
    <name type="scientific">Brassica campestris</name>
    <name type="common">Field mustard</name>
    <dbReference type="NCBI Taxonomy" id="3711"/>
    <lineage>
        <taxon>Eukaryota</taxon>
        <taxon>Viridiplantae</taxon>
        <taxon>Streptophyta</taxon>
        <taxon>Embryophyta</taxon>
        <taxon>Tracheophyta</taxon>
        <taxon>Spermatophyta</taxon>
        <taxon>Magnoliopsida</taxon>
        <taxon>eudicotyledons</taxon>
        <taxon>Gunneridae</taxon>
        <taxon>Pentapetalae</taxon>
        <taxon>rosids</taxon>
        <taxon>malvids</taxon>
        <taxon>Brassicales</taxon>
        <taxon>Brassicaceae</taxon>
        <taxon>Brassiceae</taxon>
        <taxon>Brassica</taxon>
    </lineage>
</organism>
<protein>
    <submittedName>
        <fullName evidence="3">Uncharacterized protein</fullName>
    </submittedName>
</protein>
<feature type="region of interest" description="Disordered" evidence="1">
    <location>
        <begin position="61"/>
        <end position="109"/>
    </location>
</feature>
<feature type="compositionally biased region" description="Basic and acidic residues" evidence="1">
    <location>
        <begin position="61"/>
        <end position="90"/>
    </location>
</feature>
<feature type="chain" id="PRO_5034961307" evidence="2">
    <location>
        <begin position="19"/>
        <end position="109"/>
    </location>
</feature>
<sequence>MILMKLISSVFLLQRLLRMLRMVRMPTFQPMDAAYGARPSVFILVKDEAIEDKKKAQRAEAALKRKEKQEAKKKENEEKKQKRKAAELQKKQGAGLQKKKKEDEAELQK</sequence>
<evidence type="ECO:0000313" key="3">
    <source>
        <dbReference type="EMBL" id="CAG7893778.1"/>
    </source>
</evidence>
<name>A0A8D9H6A5_BRACM</name>
<evidence type="ECO:0000256" key="2">
    <source>
        <dbReference type="SAM" id="SignalP"/>
    </source>
</evidence>
<gene>
    <name evidence="3" type="ORF">BRAPAZ1V2_A02P27300.2</name>
</gene>